<dbReference type="SUPFAM" id="SSF51905">
    <property type="entry name" value="FAD/NAD(P)-binding domain"/>
    <property type="match status" value="1"/>
</dbReference>
<dbReference type="InterPro" id="IPR000172">
    <property type="entry name" value="GMC_OxRdtase_N"/>
</dbReference>
<dbReference type="GO" id="GO:0050660">
    <property type="term" value="F:flavin adenine dinucleotide binding"/>
    <property type="evidence" value="ECO:0007669"/>
    <property type="project" value="InterPro"/>
</dbReference>
<comment type="similarity">
    <text evidence="1">Belongs to the GMC oxidoreductase family.</text>
</comment>
<comment type="cofactor">
    <cofactor evidence="2">
        <name>FAD</name>
        <dbReference type="ChEBI" id="CHEBI:57692"/>
    </cofactor>
</comment>
<dbReference type="PROSITE" id="PS00624">
    <property type="entry name" value="GMC_OXRED_2"/>
    <property type="match status" value="1"/>
</dbReference>
<dbReference type="PIRSF" id="PIRSF000137">
    <property type="entry name" value="Alcohol_oxidase"/>
    <property type="match status" value="1"/>
</dbReference>
<name>A0AA39X1A8_9PEZI</name>
<dbReference type="Pfam" id="PF05199">
    <property type="entry name" value="GMC_oxred_C"/>
    <property type="match status" value="1"/>
</dbReference>
<dbReference type="PANTHER" id="PTHR11552:SF80">
    <property type="entry name" value="GMC OXIDOREDUCTASE"/>
    <property type="match status" value="1"/>
</dbReference>
<evidence type="ECO:0000313" key="5">
    <source>
        <dbReference type="EMBL" id="KAK0625454.1"/>
    </source>
</evidence>
<feature type="chain" id="PRO_5041215918" description="Glucose-methanol-choline oxidoreductase N-terminal domain-containing protein" evidence="3">
    <location>
        <begin position="19"/>
        <end position="608"/>
    </location>
</feature>
<feature type="binding site" evidence="2">
    <location>
        <position position="130"/>
    </location>
    <ligand>
        <name>FAD</name>
        <dbReference type="ChEBI" id="CHEBI:57692"/>
    </ligand>
</feature>
<feature type="domain" description="Glucose-methanol-choline oxidoreductase N-terminal" evidence="4">
    <location>
        <begin position="343"/>
        <end position="357"/>
    </location>
</feature>
<dbReference type="InterPro" id="IPR036188">
    <property type="entry name" value="FAD/NAD-bd_sf"/>
</dbReference>
<dbReference type="InterPro" id="IPR012132">
    <property type="entry name" value="GMC_OxRdtase"/>
</dbReference>
<accession>A0AA39X1A8</accession>
<evidence type="ECO:0000256" key="2">
    <source>
        <dbReference type="PIRSR" id="PIRSR000137-2"/>
    </source>
</evidence>
<feature type="binding site" evidence="2">
    <location>
        <begin position="138"/>
        <end position="141"/>
    </location>
    <ligand>
        <name>FAD</name>
        <dbReference type="ChEBI" id="CHEBI:57692"/>
    </ligand>
</feature>
<dbReference type="GO" id="GO:0016614">
    <property type="term" value="F:oxidoreductase activity, acting on CH-OH group of donors"/>
    <property type="evidence" value="ECO:0007669"/>
    <property type="project" value="InterPro"/>
</dbReference>
<keyword evidence="6" id="KW-1185">Reference proteome</keyword>
<evidence type="ECO:0000259" key="4">
    <source>
        <dbReference type="PROSITE" id="PS00624"/>
    </source>
</evidence>
<protein>
    <recommendedName>
        <fullName evidence="4">Glucose-methanol-choline oxidoreductase N-terminal domain-containing protein</fullName>
    </recommendedName>
</protein>
<dbReference type="Gene3D" id="3.50.50.60">
    <property type="entry name" value="FAD/NAD(P)-binding domain"/>
    <property type="match status" value="2"/>
</dbReference>
<keyword evidence="2" id="KW-0274">FAD</keyword>
<sequence>MRYSLLSALAASAFVAAAEEPSYDYIVVGSGPGGGPLACDLARAGYSTLLIEAGGDEGENPTYADLANFNEAANDEATRWDFWVKHSDDPERELKFGHTTWDTGDGTFYVGTEPPEGAKHLGIQYPRAAVLGGCAMHNGAVCTLPQDEDWNIIVNKTGDKSWEADKMRRYFQKIEKNDYLPSGNAEHGYTGWLSTSTGDNSWAKNDSLPATRILKKIAELTGQDPAKATDLLNNDMLGAYENRDEMTSFFNMVSHGDKNGKRSSPNNYVRATLADPKKYPLTLQLHTLVTRVLFDTAGAVPKAIGVEVMEGASMYKADPKHVDGTKGPIKQILAKREVIVSGGAFNSPQILKLSGIGPAAELTKFNITVVKDLPGVGERLADNYEGSLLALGQVPIESGLITLLFRTPSAPTAKRNIFTWCAAFSFEGFWPGFPAYYGPNQYTCAMVHMSPKSQAGSVRLVSADPQDVPDINFRFYRDNGDDDLKELTEAANLLRQAWQAAGDPALPFEELHPCPAGTECTDAHQMEHFKLQAYSHHASSTCAIGADGDVMAVLDSKFRVRGVQGLRVVDASAFPVVPGAFPVLPTMIISTKAAEEIIADAKGAAAAL</sequence>
<feature type="binding site" evidence="2">
    <location>
        <position position="289"/>
    </location>
    <ligand>
        <name>FAD</name>
        <dbReference type="ChEBI" id="CHEBI:57692"/>
    </ligand>
</feature>
<dbReference type="Gene3D" id="3.30.560.10">
    <property type="entry name" value="Glucose Oxidase, domain 3"/>
    <property type="match status" value="1"/>
</dbReference>
<dbReference type="SUPFAM" id="SSF54373">
    <property type="entry name" value="FAD-linked reductases, C-terminal domain"/>
    <property type="match status" value="1"/>
</dbReference>
<keyword evidence="3" id="KW-0732">Signal</keyword>
<dbReference type="AlphaFoldDB" id="A0AA39X1A8"/>
<organism evidence="5 6">
    <name type="scientific">Bombardia bombarda</name>
    <dbReference type="NCBI Taxonomy" id="252184"/>
    <lineage>
        <taxon>Eukaryota</taxon>
        <taxon>Fungi</taxon>
        <taxon>Dikarya</taxon>
        <taxon>Ascomycota</taxon>
        <taxon>Pezizomycotina</taxon>
        <taxon>Sordariomycetes</taxon>
        <taxon>Sordariomycetidae</taxon>
        <taxon>Sordariales</taxon>
        <taxon>Lasiosphaeriaceae</taxon>
        <taxon>Bombardia</taxon>
    </lineage>
</organism>
<proteinExistence type="inferred from homology"/>
<evidence type="ECO:0000256" key="1">
    <source>
        <dbReference type="ARBA" id="ARBA00010790"/>
    </source>
</evidence>
<gene>
    <name evidence="5" type="ORF">B0T17DRAFT_617544</name>
</gene>
<comment type="caution">
    <text evidence="5">The sequence shown here is derived from an EMBL/GenBank/DDBJ whole genome shotgun (WGS) entry which is preliminary data.</text>
</comment>
<dbReference type="EMBL" id="JAULSR010000003">
    <property type="protein sequence ID" value="KAK0625454.1"/>
    <property type="molecule type" value="Genomic_DNA"/>
</dbReference>
<feature type="signal peptide" evidence="3">
    <location>
        <begin position="1"/>
        <end position="18"/>
    </location>
</feature>
<dbReference type="InterPro" id="IPR007867">
    <property type="entry name" value="GMC_OxRtase_C"/>
</dbReference>
<evidence type="ECO:0000313" key="6">
    <source>
        <dbReference type="Proteomes" id="UP001174934"/>
    </source>
</evidence>
<dbReference type="Proteomes" id="UP001174934">
    <property type="component" value="Unassembled WGS sequence"/>
</dbReference>
<keyword evidence="2" id="KW-0285">Flavoprotein</keyword>
<reference evidence="5" key="1">
    <citation type="submission" date="2023-06" db="EMBL/GenBank/DDBJ databases">
        <title>Genome-scale phylogeny and comparative genomics of the fungal order Sordariales.</title>
        <authorList>
            <consortium name="Lawrence Berkeley National Laboratory"/>
            <person name="Hensen N."/>
            <person name="Bonometti L."/>
            <person name="Westerberg I."/>
            <person name="Brannstrom I.O."/>
            <person name="Guillou S."/>
            <person name="Cros-Aarteil S."/>
            <person name="Calhoun S."/>
            <person name="Haridas S."/>
            <person name="Kuo A."/>
            <person name="Mondo S."/>
            <person name="Pangilinan J."/>
            <person name="Riley R."/>
            <person name="LaButti K."/>
            <person name="Andreopoulos B."/>
            <person name="Lipzen A."/>
            <person name="Chen C."/>
            <person name="Yanf M."/>
            <person name="Daum C."/>
            <person name="Ng V."/>
            <person name="Clum A."/>
            <person name="Steindorff A."/>
            <person name="Ohm R."/>
            <person name="Martin F."/>
            <person name="Silar P."/>
            <person name="Natvig D."/>
            <person name="Lalanne C."/>
            <person name="Gautier V."/>
            <person name="Ament-velasquez S.L."/>
            <person name="Kruys A."/>
            <person name="Hutchinson M.I."/>
            <person name="Powell A.J."/>
            <person name="Barry K."/>
            <person name="Miller A.N."/>
            <person name="Grigoriev I.V."/>
            <person name="Debuchy R."/>
            <person name="Gladieux P."/>
            <person name="Thoren M.H."/>
            <person name="Johannesson H."/>
        </authorList>
    </citation>
    <scope>NUCLEOTIDE SEQUENCE</scope>
    <source>
        <strain evidence="5">SMH3391-2</strain>
    </source>
</reference>
<dbReference type="PANTHER" id="PTHR11552">
    <property type="entry name" value="GLUCOSE-METHANOL-CHOLINE GMC OXIDOREDUCTASE"/>
    <property type="match status" value="1"/>
</dbReference>
<evidence type="ECO:0000256" key="3">
    <source>
        <dbReference type="SAM" id="SignalP"/>
    </source>
</evidence>
<dbReference type="Pfam" id="PF00732">
    <property type="entry name" value="GMC_oxred_N"/>
    <property type="match status" value="1"/>
</dbReference>